<comment type="caution">
    <text evidence="12">The sequence shown here is derived from an EMBL/GenBank/DDBJ whole genome shotgun (WGS) entry which is preliminary data.</text>
</comment>
<feature type="active site" evidence="6">
    <location>
        <position position="722"/>
    </location>
</feature>
<feature type="binding site" evidence="6">
    <location>
        <position position="725"/>
    </location>
    <ligand>
        <name>Zn(2+)</name>
        <dbReference type="ChEBI" id="CHEBI:29105"/>
        <note>catalytic</note>
    </ligand>
</feature>
<keyword evidence="8" id="KW-0812">Transmembrane</keyword>
<feature type="domain" description="Disintegrin" evidence="10">
    <location>
        <begin position="811"/>
        <end position="897"/>
    </location>
</feature>
<dbReference type="FunFam" id="4.10.70.10:FF:000003">
    <property type="entry name" value="Disintegrin and metalloproteinase domain-containing protein 17"/>
    <property type="match status" value="1"/>
</dbReference>
<dbReference type="InterPro" id="IPR001611">
    <property type="entry name" value="Leu-rich_rpt"/>
</dbReference>
<dbReference type="PROSITE" id="PS50215">
    <property type="entry name" value="ADAM_MEPRO"/>
    <property type="match status" value="1"/>
</dbReference>
<dbReference type="Gene3D" id="3.80.10.10">
    <property type="entry name" value="Ribonuclease Inhibitor"/>
    <property type="match status" value="1"/>
</dbReference>
<evidence type="ECO:0000256" key="9">
    <source>
        <dbReference type="SAM" id="SignalP"/>
    </source>
</evidence>
<evidence type="ECO:0000256" key="5">
    <source>
        <dbReference type="ARBA" id="ARBA00074021"/>
    </source>
</evidence>
<evidence type="ECO:0000256" key="6">
    <source>
        <dbReference type="PROSITE-ProRule" id="PRU00276"/>
    </source>
</evidence>
<evidence type="ECO:0000259" key="11">
    <source>
        <dbReference type="PROSITE" id="PS50215"/>
    </source>
</evidence>
<keyword evidence="8" id="KW-1133">Transmembrane helix</keyword>
<sequence>MIVQILYLTTFTFLCAFLNAIKPITVDPAMYQQSPDCLTIWTWLPQIYPRRVTNCCEVQANLQESMPVLLTCDANLRVTKINIGQTYNPASTLARKNWKSTGAGVFNAPLPPYLGNLTELRTFIVGEAFMYGPIPKELSKLTKLEHFSVGNNALSGEIPEGLFSDMVNLISIDLSKNKFTGPVPDSFVNLPNLISVKLSQNKFSGPLPDFSTMTGIAKGPKYNVEDGGFFPVCDFRDLGPNVCLQQENDLSKIPQACYFPTPSPTVCVEKTTKASPTPVYAEIVNPKNEKNSTIAIAAGVCATLVLVIFIYYFSFRIVRKRNERDAAKFRDNNGTNPIRHYDFVLLQNHIPNQFTNLINLQFKAFNQTYTLELEKNKELILHNSTLLIHDHVIDYKGKNKKIVKITNLNGHPNVHPYKGKVLNLNNEPVGWSRIIFHKDPFNYDNHKGLMFEGVFTNSDGMFHISSVENYRISRRFGLDIDIVSPFERDSVHRNTKIIIFKDSNDEASLIATIPPSKMTAQNGCGFEHTEDNKLAIMEYRKLSDTFPSPLFKRQSRNVTATASSCFLPSKKILPMGAAADCTYTAGDSVRALTKILNNWNMASQVYEATFNIQLALIEVKILQSCGNSGSEVLPWNVECSEAFTINDRLSAFSEWRGAIPDATDNAGLWHLMTKCSTGPAVGVAWLSMLCTKNSFQQPGNQWVSGTGVSSVGPTEWKVVTHEIGHNFGAIHDCFSQTCPTSCTDSNSDSCSCCPCSATECDCDGQFLMHPTDDSSKTEFSPCSIRKMCNNLSLSAHSNCLMNPGDLKTISTNICGNGVVENNEDCDCGQNCATDSCCDSNCKFIPPAVCDEANNECCQNCQLKQAGSICRPSLDMCTESQTCDGKVAICNPSTMLSNGVQCTVSGGSRNNSGTTCANGICTSRNLQCLNNVAQGSLRTTKPCPGQEMSCNLACLTESNSCIVLNGNFLDGTPCLGGGFCQGGSCKGSDILKVAQFYFENSPFIAWPIAIALGILALSLLYCFLRSIIDCFRPKKKKYVNGPAPALGNNRVGVNSNYAISQTRWVDPELYNGPIGQNYNPHSNVSSEYQYNPNDFERSENQNLHNQQRHTPNQSTQFSNYGTVPLNYQGNVNSNNFGNR</sequence>
<evidence type="ECO:0000256" key="4">
    <source>
        <dbReference type="ARBA" id="ARBA00056552"/>
    </source>
</evidence>
<dbReference type="Gene3D" id="3.40.390.10">
    <property type="entry name" value="Collagenase (Catalytic Domain)"/>
    <property type="match status" value="1"/>
</dbReference>
<dbReference type="GO" id="GO:0046872">
    <property type="term" value="F:metal ion binding"/>
    <property type="evidence" value="ECO:0007669"/>
    <property type="project" value="UniProtKB-KW"/>
</dbReference>
<keyword evidence="6" id="KW-0479">Metal-binding</keyword>
<dbReference type="PANTHER" id="PTHR11905:SF159">
    <property type="entry name" value="ADAM METALLOPROTEASE"/>
    <property type="match status" value="1"/>
</dbReference>
<dbReference type="InterPro" id="IPR036436">
    <property type="entry name" value="Disintegrin_dom_sf"/>
</dbReference>
<dbReference type="PROSITE" id="PS50214">
    <property type="entry name" value="DISINTEGRIN_2"/>
    <property type="match status" value="1"/>
</dbReference>
<proteinExistence type="predicted"/>
<dbReference type="InterPro" id="IPR032675">
    <property type="entry name" value="LRR_dom_sf"/>
</dbReference>
<protein>
    <recommendedName>
        <fullName evidence="5">Disintegrin and metalloproteinase domain-containing protein B</fullName>
    </recommendedName>
</protein>
<feature type="domain" description="Peptidase M12B" evidence="11">
    <location>
        <begin position="582"/>
        <end position="803"/>
    </location>
</feature>
<organism evidence="12 13">
    <name type="scientific">Clydaea vesicula</name>
    <dbReference type="NCBI Taxonomy" id="447962"/>
    <lineage>
        <taxon>Eukaryota</taxon>
        <taxon>Fungi</taxon>
        <taxon>Fungi incertae sedis</taxon>
        <taxon>Chytridiomycota</taxon>
        <taxon>Chytridiomycota incertae sedis</taxon>
        <taxon>Chytridiomycetes</taxon>
        <taxon>Lobulomycetales</taxon>
        <taxon>Lobulomycetaceae</taxon>
        <taxon>Clydaea</taxon>
    </lineage>
</organism>
<dbReference type="AlphaFoldDB" id="A0AAD5U048"/>
<evidence type="ECO:0000259" key="10">
    <source>
        <dbReference type="PROSITE" id="PS50214"/>
    </source>
</evidence>
<keyword evidence="3" id="KW-1015">Disulfide bond</keyword>
<feature type="binding site" evidence="6">
    <location>
        <position position="731"/>
    </location>
    <ligand>
        <name>Zn(2+)</name>
        <dbReference type="ChEBI" id="CHEBI:29105"/>
        <note>catalytic</note>
    </ligand>
</feature>
<comment type="function">
    <text evidence="4">Probable zinc protease.</text>
</comment>
<name>A0AAD5U048_9FUNG</name>
<feature type="signal peptide" evidence="9">
    <location>
        <begin position="1"/>
        <end position="20"/>
    </location>
</feature>
<dbReference type="Pfam" id="PF13574">
    <property type="entry name" value="Reprolysin_2"/>
    <property type="match status" value="1"/>
</dbReference>
<feature type="region of interest" description="Disordered" evidence="7">
    <location>
        <begin position="1092"/>
        <end position="1138"/>
    </location>
</feature>
<dbReference type="PANTHER" id="PTHR11905">
    <property type="entry name" value="ADAM A DISINTEGRIN AND METALLOPROTEASE DOMAIN"/>
    <property type="match status" value="1"/>
</dbReference>
<dbReference type="EMBL" id="JADGJW010000441">
    <property type="protein sequence ID" value="KAJ3217148.1"/>
    <property type="molecule type" value="Genomic_DNA"/>
</dbReference>
<dbReference type="InterPro" id="IPR001590">
    <property type="entry name" value="Peptidase_M12B"/>
</dbReference>
<keyword evidence="9" id="KW-0732">Signal</keyword>
<keyword evidence="13" id="KW-1185">Reference proteome</keyword>
<feature type="compositionally biased region" description="Polar residues" evidence="7">
    <location>
        <begin position="1099"/>
        <end position="1138"/>
    </location>
</feature>
<evidence type="ECO:0000256" key="2">
    <source>
        <dbReference type="ARBA" id="ARBA00022737"/>
    </source>
</evidence>
<gene>
    <name evidence="12" type="ORF">HK099_005590</name>
</gene>
<evidence type="ECO:0000313" key="13">
    <source>
        <dbReference type="Proteomes" id="UP001211065"/>
    </source>
</evidence>
<evidence type="ECO:0000256" key="7">
    <source>
        <dbReference type="SAM" id="MobiDB-lite"/>
    </source>
</evidence>
<feature type="transmembrane region" description="Helical" evidence="8">
    <location>
        <begin position="1002"/>
        <end position="1027"/>
    </location>
</feature>
<feature type="binding site" evidence="6">
    <location>
        <position position="721"/>
    </location>
    <ligand>
        <name>Zn(2+)</name>
        <dbReference type="ChEBI" id="CHEBI:29105"/>
        <note>catalytic</note>
    </ligand>
</feature>
<accession>A0AAD5U048</accession>
<keyword evidence="1" id="KW-0433">Leucine-rich repeat</keyword>
<dbReference type="SUPFAM" id="SSF52058">
    <property type="entry name" value="L domain-like"/>
    <property type="match status" value="1"/>
</dbReference>
<dbReference type="InterPro" id="IPR001762">
    <property type="entry name" value="Disintegrin_dom"/>
</dbReference>
<evidence type="ECO:0000256" key="8">
    <source>
        <dbReference type="SAM" id="Phobius"/>
    </source>
</evidence>
<dbReference type="FunFam" id="3.80.10.10:FF:000041">
    <property type="entry name" value="LRR receptor-like serine/threonine-protein kinase ERECTA"/>
    <property type="match status" value="1"/>
</dbReference>
<evidence type="ECO:0000256" key="1">
    <source>
        <dbReference type="ARBA" id="ARBA00022614"/>
    </source>
</evidence>
<comment type="caution">
    <text evidence="6">Lacks conserved residue(s) required for the propagation of feature annotation.</text>
</comment>
<dbReference type="InterPro" id="IPR024079">
    <property type="entry name" value="MetalloPept_cat_dom_sf"/>
</dbReference>
<dbReference type="SUPFAM" id="SSF57552">
    <property type="entry name" value="Blood coagulation inhibitor (disintegrin)"/>
    <property type="match status" value="1"/>
</dbReference>
<feature type="chain" id="PRO_5042289014" description="Disintegrin and metalloproteinase domain-containing protein B" evidence="9">
    <location>
        <begin position="21"/>
        <end position="1138"/>
    </location>
</feature>
<keyword evidence="2" id="KW-0677">Repeat</keyword>
<evidence type="ECO:0000313" key="12">
    <source>
        <dbReference type="EMBL" id="KAJ3217148.1"/>
    </source>
</evidence>
<dbReference type="SMART" id="SM00050">
    <property type="entry name" value="DISIN"/>
    <property type="match status" value="1"/>
</dbReference>
<dbReference type="Gene3D" id="4.10.70.10">
    <property type="entry name" value="Disintegrin domain"/>
    <property type="match status" value="1"/>
</dbReference>
<keyword evidence="6" id="KW-0862">Zinc</keyword>
<feature type="transmembrane region" description="Helical" evidence="8">
    <location>
        <begin position="294"/>
        <end position="314"/>
    </location>
</feature>
<dbReference type="Pfam" id="PF13855">
    <property type="entry name" value="LRR_8"/>
    <property type="match status" value="1"/>
</dbReference>
<dbReference type="Proteomes" id="UP001211065">
    <property type="component" value="Unassembled WGS sequence"/>
</dbReference>
<evidence type="ECO:0000256" key="3">
    <source>
        <dbReference type="ARBA" id="ARBA00023157"/>
    </source>
</evidence>
<keyword evidence="8" id="KW-0472">Membrane</keyword>
<dbReference type="SUPFAM" id="SSF55486">
    <property type="entry name" value="Metalloproteases ('zincins'), catalytic domain"/>
    <property type="match status" value="1"/>
</dbReference>
<dbReference type="GO" id="GO:0006508">
    <property type="term" value="P:proteolysis"/>
    <property type="evidence" value="ECO:0007669"/>
    <property type="project" value="InterPro"/>
</dbReference>
<dbReference type="GO" id="GO:0004222">
    <property type="term" value="F:metalloendopeptidase activity"/>
    <property type="evidence" value="ECO:0007669"/>
    <property type="project" value="InterPro"/>
</dbReference>
<reference evidence="12" key="1">
    <citation type="submission" date="2020-05" db="EMBL/GenBank/DDBJ databases">
        <title>Phylogenomic resolution of chytrid fungi.</title>
        <authorList>
            <person name="Stajich J.E."/>
            <person name="Amses K."/>
            <person name="Simmons R."/>
            <person name="Seto K."/>
            <person name="Myers J."/>
            <person name="Bonds A."/>
            <person name="Quandt C.A."/>
            <person name="Barry K."/>
            <person name="Liu P."/>
            <person name="Grigoriev I."/>
            <person name="Longcore J.E."/>
            <person name="James T.Y."/>
        </authorList>
    </citation>
    <scope>NUCLEOTIDE SEQUENCE</scope>
    <source>
        <strain evidence="12">JEL0476</strain>
    </source>
</reference>
<dbReference type="Pfam" id="PF00200">
    <property type="entry name" value="Disintegrin"/>
    <property type="match status" value="1"/>
</dbReference>